<dbReference type="Proteomes" id="UP001303115">
    <property type="component" value="Unassembled WGS sequence"/>
</dbReference>
<feature type="compositionally biased region" description="Gly residues" evidence="7">
    <location>
        <begin position="1"/>
        <end position="14"/>
    </location>
</feature>
<dbReference type="EMBL" id="MU854346">
    <property type="protein sequence ID" value="KAK4042104.1"/>
    <property type="molecule type" value="Genomic_DNA"/>
</dbReference>
<gene>
    <name evidence="10" type="ORF">C8A01DRAFT_33868</name>
</gene>
<dbReference type="GO" id="GO:0030036">
    <property type="term" value="P:actin cytoskeleton organization"/>
    <property type="evidence" value="ECO:0007669"/>
    <property type="project" value="TreeGrafter"/>
</dbReference>
<feature type="region of interest" description="Disordered" evidence="7">
    <location>
        <begin position="1070"/>
        <end position="1184"/>
    </location>
</feature>
<dbReference type="FunFam" id="2.10.110.10:FF:000112">
    <property type="entry name" value="Rho GTPase activator (Lrg11)"/>
    <property type="match status" value="1"/>
</dbReference>
<dbReference type="FunFam" id="2.10.110.10:FF:000058">
    <property type="entry name" value="Rho GTPase activator Lrg11"/>
    <property type="match status" value="1"/>
</dbReference>
<evidence type="ECO:0000259" key="9">
    <source>
        <dbReference type="PROSITE" id="PS50238"/>
    </source>
</evidence>
<keyword evidence="6" id="KW-0440">LIM domain</keyword>
<sequence length="1184" mass="131260">MAGYDYGGGPGGDWGHGHPPPGADVPYRMDQEHANLAAPALPRHNGGHGNQGARPPVSPALSAENTDTESRRSGERNGSRPRGSRSASGQVRTCKKCGEPLTGQFVRALDGTFHLDCFKCRDCGQIVASKFFPADDGNGGGQYPLCETDYFRRLGLLCHQCGGALRGSYITALERKYHVDHFTCSLCPTVFGAQDSYYEHDGQVYCHYHYSTQFAQRCNGCQASILKQFVEIFRNGQNQHWHPECYMIHKFWNVRLNPPQEVATPIPDDPAGRELVREEEERMEEKVYRIWSVLSTFEESSAACISDMLLHVSNGAYIDGVMVAKKFIFHVDILFRSADRLDSAMAQLELNALAYGREAKLLCKKIVAFFSLLSKTQDKATRKPGVTQDLLTLVTGLAHYLKLLIRICLQGALRIEKERKNADGLYHFLEDLNDLETLRADDNSTTTLQLTSGMSRLSAHDSDQCALCRKPIEDECAKINDKRWHLACAGCSRCGKELGRNLQDAHLNPHDAKIFCSTCEPNSPPNAAQLEHVTKLQQYVFLLQVALARLLEILRASGSIPPFSEDPNGDGSGPAEGRSGSYGGQYPRHHRESSYESALNDVKRLKSTRLDKHLSSSFRKARTSRIMDGPESSSARPGSSGGGPGEGGFNKGFHIVEERGPIDEEDIMLPNQDAITLDDIPRIIAAEQAREQRPYPPARQELFRSPATEPQFGVGEPAGGNGHQRSLSDGKGTEPRALGGPSALRSRRYFSELSGLEYFIVRHLAVLTMHPMVESEFTLEELLGFIENKKPANFWKNIGKAFKNDGRKNVKKKGVFGVPLEVIIERDGAESTDGVGPGTLRIPAVVDDIISSMKQMDLSVEGVFRKNGNIKKLGEIVEKLDKEEEVDFSSTHVVQVAALLKRYLRELPDPLMTHKLYRLWLAAAKIQDEQKMRHCLHLTCCLLPKANRDCLEILFCFLKWVGSFHQVDDESGSKMDIKNLATVIAPNVLFDRNKLSSLDSDPMFAIEAVEMLIANIGEMCLVPDDLVDILNDQGLFNPNGDLTTKEILKKFSDRAAVGLGPRQYAEVTEIVGRHEIPTRPPPRRMETDPSQWQQESSVRPVQEPTIPFGQPHVGTPPPKRGGPYDAPPPQQSPYGQFDPQPAATPDGNGRGGGQQPPQQGQQQQREWRNSGWGRQNSGLTTSTV</sequence>
<dbReference type="PROSITE" id="PS50023">
    <property type="entry name" value="LIM_DOMAIN_2"/>
    <property type="match status" value="3"/>
</dbReference>
<feature type="compositionally biased region" description="Gly residues" evidence="7">
    <location>
        <begin position="639"/>
        <end position="650"/>
    </location>
</feature>
<dbReference type="GO" id="GO:0046872">
    <property type="term" value="F:metal ion binding"/>
    <property type="evidence" value="ECO:0007669"/>
    <property type="project" value="UniProtKB-KW"/>
</dbReference>
<feature type="region of interest" description="Disordered" evidence="7">
    <location>
        <begin position="559"/>
        <end position="598"/>
    </location>
</feature>
<dbReference type="Gene3D" id="1.10.555.10">
    <property type="entry name" value="Rho GTPase activation protein"/>
    <property type="match status" value="1"/>
</dbReference>
<dbReference type="SMART" id="SM00132">
    <property type="entry name" value="LIM"/>
    <property type="match status" value="3"/>
</dbReference>
<evidence type="ECO:0000313" key="11">
    <source>
        <dbReference type="Proteomes" id="UP001303115"/>
    </source>
</evidence>
<proteinExistence type="predicted"/>
<feature type="region of interest" description="Disordered" evidence="7">
    <location>
        <begin position="610"/>
        <end position="653"/>
    </location>
</feature>
<feature type="region of interest" description="Disordered" evidence="7">
    <location>
        <begin position="1"/>
        <end position="89"/>
    </location>
</feature>
<dbReference type="GO" id="GO:0030695">
    <property type="term" value="F:GTPase regulator activity"/>
    <property type="evidence" value="ECO:0007669"/>
    <property type="project" value="UniProtKB-ARBA"/>
</dbReference>
<evidence type="ECO:0000313" key="10">
    <source>
        <dbReference type="EMBL" id="KAK4042104.1"/>
    </source>
</evidence>
<dbReference type="GO" id="GO:0005737">
    <property type="term" value="C:cytoplasm"/>
    <property type="evidence" value="ECO:0007669"/>
    <property type="project" value="TreeGrafter"/>
</dbReference>
<evidence type="ECO:0000256" key="7">
    <source>
        <dbReference type="SAM" id="MobiDB-lite"/>
    </source>
</evidence>
<keyword evidence="11" id="KW-1185">Reference proteome</keyword>
<dbReference type="PROSITE" id="PS50238">
    <property type="entry name" value="RHOGAP"/>
    <property type="match status" value="1"/>
</dbReference>
<dbReference type="PROSITE" id="PS00478">
    <property type="entry name" value="LIM_DOMAIN_1"/>
    <property type="match status" value="3"/>
</dbReference>
<dbReference type="GO" id="GO:0005634">
    <property type="term" value="C:nucleus"/>
    <property type="evidence" value="ECO:0007669"/>
    <property type="project" value="UniProtKB-SubCell"/>
</dbReference>
<evidence type="ECO:0000256" key="2">
    <source>
        <dbReference type="ARBA" id="ARBA00022723"/>
    </source>
</evidence>
<dbReference type="Pfam" id="PF00620">
    <property type="entry name" value="RhoGAP"/>
    <property type="match status" value="1"/>
</dbReference>
<name>A0AAN6PMZ8_9PEZI</name>
<evidence type="ECO:0000259" key="8">
    <source>
        <dbReference type="PROSITE" id="PS50023"/>
    </source>
</evidence>
<dbReference type="AlphaFoldDB" id="A0AAN6PMZ8"/>
<protein>
    <submittedName>
        <fullName evidence="10">Uncharacterized protein</fullName>
    </submittedName>
</protein>
<evidence type="ECO:0000256" key="5">
    <source>
        <dbReference type="ARBA" id="ARBA00023242"/>
    </source>
</evidence>
<accession>A0AAN6PMZ8</accession>
<comment type="caution">
    <text evidence="10">The sequence shown here is derived from an EMBL/GenBank/DDBJ whole genome shotgun (WGS) entry which is preliminary data.</text>
</comment>
<dbReference type="GO" id="GO:0007165">
    <property type="term" value="P:signal transduction"/>
    <property type="evidence" value="ECO:0007669"/>
    <property type="project" value="InterPro"/>
</dbReference>
<dbReference type="CDD" id="cd09391">
    <property type="entry name" value="LIM1_Lrg1p_like"/>
    <property type="match status" value="1"/>
</dbReference>
<keyword evidence="4 6" id="KW-0862">Zinc</keyword>
<feature type="compositionally biased region" description="Low complexity" evidence="7">
    <location>
        <begin position="1155"/>
        <end position="1164"/>
    </location>
</feature>
<feature type="domain" description="LIM zinc-binding" evidence="8">
    <location>
        <begin position="463"/>
        <end position="526"/>
    </location>
</feature>
<feature type="compositionally biased region" description="Basic and acidic residues" evidence="7">
    <location>
        <begin position="1071"/>
        <end position="1087"/>
    </location>
</feature>
<feature type="compositionally biased region" description="Low complexity" evidence="7">
    <location>
        <begin position="80"/>
        <end position="89"/>
    </location>
</feature>
<feature type="compositionally biased region" description="Polar residues" evidence="7">
    <location>
        <begin position="1172"/>
        <end position="1184"/>
    </location>
</feature>
<feature type="region of interest" description="Disordered" evidence="7">
    <location>
        <begin position="708"/>
        <end position="741"/>
    </location>
</feature>
<evidence type="ECO:0000256" key="4">
    <source>
        <dbReference type="ARBA" id="ARBA00022833"/>
    </source>
</evidence>
<dbReference type="PANTHER" id="PTHR24215">
    <property type="entry name" value="RHO-GTPASE-ACTIVATING PROTEIN LRG1"/>
    <property type="match status" value="1"/>
</dbReference>
<dbReference type="SUPFAM" id="SSF57716">
    <property type="entry name" value="Glucocorticoid receptor-like (DNA-binding domain)"/>
    <property type="match status" value="3"/>
</dbReference>
<keyword evidence="5" id="KW-0539">Nucleus</keyword>
<feature type="domain" description="LIM zinc-binding" evidence="8">
    <location>
        <begin position="92"/>
        <end position="153"/>
    </location>
</feature>
<evidence type="ECO:0000256" key="3">
    <source>
        <dbReference type="ARBA" id="ARBA00022737"/>
    </source>
</evidence>
<feature type="domain" description="LIM zinc-binding" evidence="8">
    <location>
        <begin position="156"/>
        <end position="216"/>
    </location>
</feature>
<feature type="compositionally biased region" description="Basic and acidic residues" evidence="7">
    <location>
        <begin position="68"/>
        <end position="78"/>
    </location>
</feature>
<dbReference type="SMART" id="SM00324">
    <property type="entry name" value="RhoGAP"/>
    <property type="match status" value="1"/>
</dbReference>
<evidence type="ECO:0000256" key="1">
    <source>
        <dbReference type="ARBA" id="ARBA00004123"/>
    </source>
</evidence>
<dbReference type="CDD" id="cd09393">
    <property type="entry name" value="LIM3_Lrg1p_like"/>
    <property type="match status" value="1"/>
</dbReference>
<keyword evidence="3" id="KW-0677">Repeat</keyword>
<feature type="compositionally biased region" description="Pro residues" evidence="7">
    <location>
        <begin position="1114"/>
        <end position="1131"/>
    </location>
</feature>
<feature type="compositionally biased region" description="Low complexity" evidence="7">
    <location>
        <begin position="629"/>
        <end position="638"/>
    </location>
</feature>
<dbReference type="SUPFAM" id="SSF48350">
    <property type="entry name" value="GTPase activation domain, GAP"/>
    <property type="match status" value="1"/>
</dbReference>
<dbReference type="PANTHER" id="PTHR24215:SF10">
    <property type="entry name" value="RHO-GTPASE-ACTIVATING PROTEIN LRG1"/>
    <property type="match status" value="1"/>
</dbReference>
<dbReference type="InterPro" id="IPR008936">
    <property type="entry name" value="Rho_GTPase_activation_prot"/>
</dbReference>
<organism evidence="10 11">
    <name type="scientific">Parachaetomium inaequale</name>
    <dbReference type="NCBI Taxonomy" id="2588326"/>
    <lineage>
        <taxon>Eukaryota</taxon>
        <taxon>Fungi</taxon>
        <taxon>Dikarya</taxon>
        <taxon>Ascomycota</taxon>
        <taxon>Pezizomycotina</taxon>
        <taxon>Sordariomycetes</taxon>
        <taxon>Sordariomycetidae</taxon>
        <taxon>Sordariales</taxon>
        <taxon>Chaetomiaceae</taxon>
        <taxon>Parachaetomium</taxon>
    </lineage>
</organism>
<keyword evidence="2 6" id="KW-0479">Metal-binding</keyword>
<feature type="compositionally biased region" description="Polar residues" evidence="7">
    <location>
        <begin position="1088"/>
        <end position="1099"/>
    </location>
</feature>
<comment type="subcellular location">
    <subcellularLocation>
        <location evidence="1">Nucleus</location>
    </subcellularLocation>
</comment>
<dbReference type="Gene3D" id="2.10.110.10">
    <property type="entry name" value="Cysteine Rich Protein"/>
    <property type="match status" value="4"/>
</dbReference>
<feature type="domain" description="Rho-GAP" evidence="9">
    <location>
        <begin position="818"/>
        <end position="1020"/>
    </location>
</feature>
<evidence type="ECO:0000256" key="6">
    <source>
        <dbReference type="PROSITE-ProRule" id="PRU00125"/>
    </source>
</evidence>
<dbReference type="Pfam" id="PF00412">
    <property type="entry name" value="LIM"/>
    <property type="match status" value="3"/>
</dbReference>
<dbReference type="InterPro" id="IPR001781">
    <property type="entry name" value="Znf_LIM"/>
</dbReference>
<reference evidence="11" key="1">
    <citation type="journal article" date="2023" name="Mol. Phylogenet. Evol.">
        <title>Genome-scale phylogeny and comparative genomics of the fungal order Sordariales.</title>
        <authorList>
            <person name="Hensen N."/>
            <person name="Bonometti L."/>
            <person name="Westerberg I."/>
            <person name="Brannstrom I.O."/>
            <person name="Guillou S."/>
            <person name="Cros-Aarteil S."/>
            <person name="Calhoun S."/>
            <person name="Haridas S."/>
            <person name="Kuo A."/>
            <person name="Mondo S."/>
            <person name="Pangilinan J."/>
            <person name="Riley R."/>
            <person name="LaButti K."/>
            <person name="Andreopoulos B."/>
            <person name="Lipzen A."/>
            <person name="Chen C."/>
            <person name="Yan M."/>
            <person name="Daum C."/>
            <person name="Ng V."/>
            <person name="Clum A."/>
            <person name="Steindorff A."/>
            <person name="Ohm R.A."/>
            <person name="Martin F."/>
            <person name="Silar P."/>
            <person name="Natvig D.O."/>
            <person name="Lalanne C."/>
            <person name="Gautier V."/>
            <person name="Ament-Velasquez S.L."/>
            <person name="Kruys A."/>
            <person name="Hutchinson M.I."/>
            <person name="Powell A.J."/>
            <person name="Barry K."/>
            <person name="Miller A.N."/>
            <person name="Grigoriev I.V."/>
            <person name="Debuchy R."/>
            <person name="Gladieux P."/>
            <person name="Hiltunen Thoren M."/>
            <person name="Johannesson H."/>
        </authorList>
    </citation>
    <scope>NUCLEOTIDE SEQUENCE [LARGE SCALE GENOMIC DNA]</scope>
    <source>
        <strain evidence="11">CBS 284.82</strain>
    </source>
</reference>
<dbReference type="CDD" id="cd09392">
    <property type="entry name" value="LIM2_Lrg1p_like"/>
    <property type="match status" value="1"/>
</dbReference>
<dbReference type="InterPro" id="IPR000198">
    <property type="entry name" value="RhoGAP_dom"/>
</dbReference>